<feature type="region of interest" description="Disordered" evidence="1">
    <location>
        <begin position="1"/>
        <end position="87"/>
    </location>
</feature>
<evidence type="ECO:0000313" key="3">
    <source>
        <dbReference type="Proteomes" id="UP000230407"/>
    </source>
</evidence>
<gene>
    <name evidence="2" type="ORF">CUT44_10750</name>
</gene>
<dbReference type="AlphaFoldDB" id="A0A2M8M084"/>
<dbReference type="EMBL" id="PGGW01000039">
    <property type="protein sequence ID" value="PJE97617.1"/>
    <property type="molecule type" value="Genomic_DNA"/>
</dbReference>
<evidence type="ECO:0000313" key="2">
    <source>
        <dbReference type="EMBL" id="PJE97617.1"/>
    </source>
</evidence>
<organism evidence="2 3">
    <name type="scientific">Streptomyces carminius</name>
    <dbReference type="NCBI Taxonomy" id="2665496"/>
    <lineage>
        <taxon>Bacteria</taxon>
        <taxon>Bacillati</taxon>
        <taxon>Actinomycetota</taxon>
        <taxon>Actinomycetes</taxon>
        <taxon>Kitasatosporales</taxon>
        <taxon>Streptomycetaceae</taxon>
        <taxon>Streptomyces</taxon>
    </lineage>
</organism>
<dbReference type="RefSeq" id="WP_100201707.1">
    <property type="nucleotide sequence ID" value="NZ_PGGW01000039.1"/>
</dbReference>
<protein>
    <submittedName>
        <fullName evidence="2">Uncharacterized protein</fullName>
    </submittedName>
</protein>
<feature type="compositionally biased region" description="Basic and acidic residues" evidence="1">
    <location>
        <begin position="77"/>
        <end position="87"/>
    </location>
</feature>
<comment type="caution">
    <text evidence="2">The sequence shown here is derived from an EMBL/GenBank/DDBJ whole genome shotgun (WGS) entry which is preliminary data.</text>
</comment>
<keyword evidence="3" id="KW-1185">Reference proteome</keyword>
<name>A0A2M8M084_9ACTN</name>
<sequence>MRDRRGREPFPILPAESPRPAPHPAHRGTATDRHRPSGRAGGRNGPYTSACGAFSSGSSRPLQPHPRAVTWHGYRPGHPDPADHRTVPERSPVLTKVKRRAAALAALTTASTVLLAGLATPANAAGGGLNLCNESAHPISAEFPLRSFGTFPVSPGTCHKTSLSNGRPNEQVVIYVHHSGGHKLAVEHFFYDSRVWTGRVIR</sequence>
<reference evidence="2 3" key="1">
    <citation type="submission" date="2017-11" db="EMBL/GenBank/DDBJ databases">
        <title>Streptomyces carmine sp. nov., a novel actinomycete isolated from Sophora alopecuroides in Xinjiang, China.</title>
        <authorList>
            <person name="Wang Y."/>
            <person name="Luo X."/>
            <person name="Wan C."/>
            <person name="Zhang L."/>
        </authorList>
    </citation>
    <scope>NUCLEOTIDE SEQUENCE [LARGE SCALE GENOMIC DNA]</scope>
    <source>
        <strain evidence="2 3">TRM SA0054</strain>
    </source>
</reference>
<dbReference type="Proteomes" id="UP000230407">
    <property type="component" value="Unassembled WGS sequence"/>
</dbReference>
<evidence type="ECO:0000256" key="1">
    <source>
        <dbReference type="SAM" id="MobiDB-lite"/>
    </source>
</evidence>
<proteinExistence type="predicted"/>
<accession>A0A2M8M084</accession>